<dbReference type="Gene3D" id="3.40.50.620">
    <property type="entry name" value="HUPs"/>
    <property type="match status" value="1"/>
</dbReference>
<reference evidence="9" key="1">
    <citation type="journal article" date="2020" name="mSystems">
        <title>Genome- and Community-Level Interaction Insights into Carbon Utilization and Element Cycling Functions of Hydrothermarchaeota in Hydrothermal Sediment.</title>
        <authorList>
            <person name="Zhou Z."/>
            <person name="Liu Y."/>
            <person name="Xu W."/>
            <person name="Pan J."/>
            <person name="Luo Z.H."/>
            <person name="Li M."/>
        </authorList>
    </citation>
    <scope>NUCLEOTIDE SEQUENCE [LARGE SCALE GENOMIC DNA]</scope>
    <source>
        <strain evidence="9">SpSt-500</strain>
    </source>
</reference>
<feature type="binding site" evidence="6">
    <location>
        <begin position="284"/>
        <end position="291"/>
    </location>
    <ligand>
        <name>FAD</name>
        <dbReference type="ChEBI" id="CHEBI:57692"/>
    </ligand>
</feature>
<comment type="function">
    <text evidence="7">May have a photoreceptor function.</text>
</comment>
<protein>
    <recommendedName>
        <fullName evidence="2 7">Cryptochrome DASH</fullName>
    </recommendedName>
</protein>
<keyword evidence="5 7" id="KW-0157">Chromophore</keyword>
<feature type="domain" description="Photolyase/cryptochrome alpha/beta" evidence="8">
    <location>
        <begin position="2"/>
        <end position="134"/>
    </location>
</feature>
<dbReference type="AlphaFoldDB" id="A0A832DMT6"/>
<dbReference type="InterPro" id="IPR002081">
    <property type="entry name" value="Cryptochrome/DNA_photolyase_1"/>
</dbReference>
<dbReference type="Gene3D" id="1.10.579.10">
    <property type="entry name" value="DNA Cyclobutane Dipyrimidine Photolyase, subunit A, domain 3"/>
    <property type="match status" value="1"/>
</dbReference>
<comment type="similarity">
    <text evidence="1 7">Belongs to the DNA photolyase class-1 family.</text>
</comment>
<evidence type="ECO:0000256" key="2">
    <source>
        <dbReference type="ARBA" id="ARBA00017881"/>
    </source>
</evidence>
<evidence type="ECO:0000256" key="5">
    <source>
        <dbReference type="ARBA" id="ARBA00022991"/>
    </source>
</evidence>
<dbReference type="Pfam" id="PF03441">
    <property type="entry name" value="FAD_binding_7"/>
    <property type="match status" value="1"/>
</dbReference>
<dbReference type="InterPro" id="IPR006050">
    <property type="entry name" value="DNA_photolyase_N"/>
</dbReference>
<keyword evidence="4 6" id="KW-0274">FAD</keyword>
<evidence type="ECO:0000256" key="1">
    <source>
        <dbReference type="ARBA" id="ARBA00005862"/>
    </source>
</evidence>
<evidence type="ECO:0000313" key="9">
    <source>
        <dbReference type="EMBL" id="HGT47751.1"/>
    </source>
</evidence>
<dbReference type="GO" id="GO:0003684">
    <property type="term" value="F:damaged DNA binding"/>
    <property type="evidence" value="ECO:0007669"/>
    <property type="project" value="TreeGrafter"/>
</dbReference>
<dbReference type="InterPro" id="IPR005101">
    <property type="entry name" value="Cryptochr/Photolyase_FAD-bd"/>
</dbReference>
<proteinExistence type="inferred from homology"/>
<dbReference type="GO" id="GO:0000719">
    <property type="term" value="P:photoreactive repair"/>
    <property type="evidence" value="ECO:0007669"/>
    <property type="project" value="TreeGrafter"/>
</dbReference>
<evidence type="ECO:0000256" key="3">
    <source>
        <dbReference type="ARBA" id="ARBA00022630"/>
    </source>
</evidence>
<comment type="cofactor">
    <cofactor evidence="6 7">
        <name>FAD</name>
        <dbReference type="ChEBI" id="CHEBI:57692"/>
    </cofactor>
    <text evidence="6 7">Binds 1 FAD per subunit.</text>
</comment>
<feature type="binding site" evidence="6">
    <location>
        <position position="231"/>
    </location>
    <ligand>
        <name>FAD</name>
        <dbReference type="ChEBI" id="CHEBI:57692"/>
    </ligand>
</feature>
<gene>
    <name evidence="9" type="ORF">ENS56_06930</name>
</gene>
<dbReference type="PROSITE" id="PS51645">
    <property type="entry name" value="PHR_CRY_ALPHA_BETA"/>
    <property type="match status" value="1"/>
</dbReference>
<dbReference type="GO" id="GO:0003904">
    <property type="term" value="F:deoxyribodipyrimidine photo-lyase activity"/>
    <property type="evidence" value="ECO:0007669"/>
    <property type="project" value="TreeGrafter"/>
</dbReference>
<sequence length="429" mass="51189">MKKIIYWFRNDLRLHDQPIWKKLENQKNALLLPIFCFDERWFVKHKLGFPKTGSFRTKFLNESVYNLKTNLQKIGSDLLITFGKTEERIYEIHSKFNADEIYAEKEDTSEELFIEDEVKKRLKIPIHFHESKTLLRTNQLPFSISNLSDIFTNFRKKVEPLLCLVESFDIPEKLPPFPDEFRNNQTFSLKDFGFDEPITDQRAVINFVGGEGEGLKRLNKFIWLDKNILHYKETRNQLIGENYSSKFSPWLANGSLSVRKIYSEIKKFEKEVEVNDSTYWLMFELLWRDYFRFVTKKYGNKIFLKGGIKNKTNDYINDFNLFEKWRTGKTGNDFVDANMIELLKTGFMSNRGRQNVASYLCKDLKIDWRWGAGWFESQLIDYDVSSNWCNWMYIAGVGNDPREARYFNVNKQAEMYDKDKSYRKLWLGE</sequence>
<dbReference type="SUPFAM" id="SSF48173">
    <property type="entry name" value="Cryptochrome/photolyase FAD-binding domain"/>
    <property type="match status" value="1"/>
</dbReference>
<dbReference type="PRINTS" id="PR00147">
    <property type="entry name" value="DNAPHOTLYASE"/>
</dbReference>
<dbReference type="EMBL" id="DSVI01000008">
    <property type="protein sequence ID" value="HGT47751.1"/>
    <property type="molecule type" value="Genomic_DNA"/>
</dbReference>
<comment type="caution">
    <text evidence="9">The sequence shown here is derived from an EMBL/GenBank/DDBJ whole genome shotgun (WGS) entry which is preliminary data.</text>
</comment>
<evidence type="ECO:0000256" key="4">
    <source>
        <dbReference type="ARBA" id="ARBA00022827"/>
    </source>
</evidence>
<dbReference type="NCBIfam" id="TIGR02765">
    <property type="entry name" value="crypto_DASH"/>
    <property type="match status" value="1"/>
</dbReference>
<dbReference type="GO" id="GO:0071949">
    <property type="term" value="F:FAD binding"/>
    <property type="evidence" value="ECO:0007669"/>
    <property type="project" value="TreeGrafter"/>
</dbReference>
<evidence type="ECO:0000256" key="6">
    <source>
        <dbReference type="PIRSR" id="PIRSR602081-1"/>
    </source>
</evidence>
<name>A0A832DMT6_9BACT</name>
<organism evidence="9">
    <name type="scientific">Ignavibacterium album</name>
    <dbReference type="NCBI Taxonomy" id="591197"/>
    <lineage>
        <taxon>Bacteria</taxon>
        <taxon>Pseudomonadati</taxon>
        <taxon>Ignavibacteriota</taxon>
        <taxon>Ignavibacteria</taxon>
        <taxon>Ignavibacteriales</taxon>
        <taxon>Ignavibacteriaceae</taxon>
        <taxon>Ignavibacterium</taxon>
    </lineage>
</organism>
<feature type="binding site" evidence="6">
    <location>
        <begin position="381"/>
        <end position="383"/>
    </location>
    <ligand>
        <name>FAD</name>
        <dbReference type="ChEBI" id="CHEBI:57692"/>
    </ligand>
</feature>
<dbReference type="InterPro" id="IPR014133">
    <property type="entry name" value="Cry_DASH"/>
</dbReference>
<dbReference type="InterPro" id="IPR036134">
    <property type="entry name" value="Crypto/Photolyase_FAD-like_sf"/>
</dbReference>
<accession>A0A832DMT6</accession>
<dbReference type="InterPro" id="IPR014729">
    <property type="entry name" value="Rossmann-like_a/b/a_fold"/>
</dbReference>
<feature type="binding site" evidence="6">
    <location>
        <begin position="244"/>
        <end position="248"/>
    </location>
    <ligand>
        <name>FAD</name>
        <dbReference type="ChEBI" id="CHEBI:57692"/>
    </ligand>
</feature>
<dbReference type="PANTHER" id="PTHR11455">
    <property type="entry name" value="CRYPTOCHROME"/>
    <property type="match status" value="1"/>
</dbReference>
<keyword evidence="3 6" id="KW-0285">Flavoprotein</keyword>
<dbReference type="SUPFAM" id="SSF52425">
    <property type="entry name" value="Cryptochrome/photolyase, N-terminal domain"/>
    <property type="match status" value="1"/>
</dbReference>
<evidence type="ECO:0000259" key="8">
    <source>
        <dbReference type="PROSITE" id="PS51645"/>
    </source>
</evidence>
<evidence type="ECO:0000256" key="7">
    <source>
        <dbReference type="RuleBase" id="RU367151"/>
    </source>
</evidence>
<comment type="cofactor">
    <cofactor evidence="7">
        <name>(6R)-5,10-methylene-5,6,7,8-tetrahydrofolate</name>
        <dbReference type="ChEBI" id="CHEBI:15636"/>
    </cofactor>
    <text evidence="7">Binds 1 5,10-methenyltetrahydrofolate (MTHF) per subunit.</text>
</comment>
<dbReference type="Gene3D" id="1.25.40.80">
    <property type="match status" value="1"/>
</dbReference>
<dbReference type="PANTHER" id="PTHR11455:SF22">
    <property type="entry name" value="CRYPTOCHROME DASH"/>
    <property type="match status" value="1"/>
</dbReference>
<dbReference type="InterPro" id="IPR036155">
    <property type="entry name" value="Crypto/Photolyase_N_sf"/>
</dbReference>
<dbReference type="Pfam" id="PF00875">
    <property type="entry name" value="DNA_photolyase"/>
    <property type="match status" value="1"/>
</dbReference>